<comment type="function">
    <text evidence="1">Might have a role in establishing the nucleoid structure of elementary bodies.</text>
</comment>
<evidence type="ECO:0000256" key="2">
    <source>
        <dbReference type="ARBA" id="ARBA00008424"/>
    </source>
</evidence>
<comment type="caution">
    <text evidence="4">The sequence shown here is derived from an EMBL/GenBank/DDBJ whole genome shotgun (WGS) entry which is preliminary data.</text>
</comment>
<keyword evidence="5" id="KW-1185">Reference proteome</keyword>
<dbReference type="Pfam" id="PF07382">
    <property type="entry name" value="HC2"/>
    <property type="match status" value="1"/>
</dbReference>
<sequence length="371" mass="39827">MANSKTTKPKTSGKAAAGKPKTGKATAKKSAAKKAAAKKASTKKTTANKTTVKKTAVKKTAVKKPSAKKTTAKKTTAKKTPAKKTAAKKTAAKKTPAKKTPAKRATTKKPTANKPTASKPTASFPTDEVLSEIEDNLISYSYNFRSPATDREGKAWRKIAFSGPLKLLAKLVKHPVAQQLETLTIVGIDAKADKVIRVLSEGPPLAALRELRLGFLPEGQSDLVGFEERDCGDLTALSRACPRLEILRLLCPGFVAADHPTLRVLDARTGARPASVASLAKASLPRLEELHLGFGVEDDEPLYASLIWPPNTLQPLLDGKALPTLRRLCLWPMPEDDGLFKLARASPLAKRAKIELRSTDDLEADTDAYTL</sequence>
<proteinExistence type="inferred from homology"/>
<feature type="compositionally biased region" description="Low complexity" evidence="3">
    <location>
        <begin position="1"/>
        <end position="25"/>
    </location>
</feature>
<evidence type="ECO:0000313" key="5">
    <source>
        <dbReference type="Proteomes" id="UP001221686"/>
    </source>
</evidence>
<dbReference type="EMBL" id="JAQNDL010000003">
    <property type="protein sequence ID" value="MDC0720401.1"/>
    <property type="molecule type" value="Genomic_DNA"/>
</dbReference>
<feature type="compositionally biased region" description="Low complexity" evidence="3">
    <location>
        <begin position="108"/>
        <end position="122"/>
    </location>
</feature>
<dbReference type="Gene3D" id="3.80.10.10">
    <property type="entry name" value="Ribonuclease Inhibitor"/>
    <property type="match status" value="1"/>
</dbReference>
<evidence type="ECO:0000256" key="3">
    <source>
        <dbReference type="SAM" id="MobiDB-lite"/>
    </source>
</evidence>
<evidence type="ECO:0000256" key="1">
    <source>
        <dbReference type="ARBA" id="ARBA00002344"/>
    </source>
</evidence>
<feature type="region of interest" description="Disordered" evidence="3">
    <location>
        <begin position="1"/>
        <end position="126"/>
    </location>
</feature>
<comment type="similarity">
    <text evidence="2">Belongs to the histone H1/H5 family. HCT subfamily.</text>
</comment>
<dbReference type="InterPro" id="IPR009970">
    <property type="entry name" value="HC2"/>
</dbReference>
<evidence type="ECO:0000313" key="4">
    <source>
        <dbReference type="EMBL" id="MDC0720401.1"/>
    </source>
</evidence>
<feature type="compositionally biased region" description="Basic residues" evidence="3">
    <location>
        <begin position="51"/>
        <end position="107"/>
    </location>
</feature>
<accession>A0ABT5E3F8</accession>
<dbReference type="Proteomes" id="UP001221686">
    <property type="component" value="Unassembled WGS sequence"/>
</dbReference>
<feature type="compositionally biased region" description="Basic residues" evidence="3">
    <location>
        <begin position="26"/>
        <end position="42"/>
    </location>
</feature>
<name>A0ABT5E3F8_9BACT</name>
<dbReference type="RefSeq" id="WP_272088909.1">
    <property type="nucleotide sequence ID" value="NZ_JAQNDL010000003.1"/>
</dbReference>
<dbReference type="InterPro" id="IPR032675">
    <property type="entry name" value="LRR_dom_sf"/>
</dbReference>
<reference evidence="4 5" key="1">
    <citation type="submission" date="2022-11" db="EMBL/GenBank/DDBJ databases">
        <title>Minimal conservation of predation-associated metabolite biosynthetic gene clusters underscores biosynthetic potential of Myxococcota including descriptions for ten novel species: Archangium lansinium sp. nov., Myxococcus landrumus sp. nov., Nannocystis bai.</title>
        <authorList>
            <person name="Ahearne A."/>
            <person name="Stevens C."/>
            <person name="Dowd S."/>
        </authorList>
    </citation>
    <scope>NUCLEOTIDE SEQUENCE [LARGE SCALE GENOMIC DNA]</scope>
    <source>
        <strain evidence="4 5">BB15-2</strain>
    </source>
</reference>
<gene>
    <name evidence="4" type="ORF">POL25_26100</name>
</gene>
<organism evidence="4 5">
    <name type="scientific">Nannocystis bainbridge</name>
    <dbReference type="NCBI Taxonomy" id="2995303"/>
    <lineage>
        <taxon>Bacteria</taxon>
        <taxon>Pseudomonadati</taxon>
        <taxon>Myxococcota</taxon>
        <taxon>Polyangia</taxon>
        <taxon>Nannocystales</taxon>
        <taxon>Nannocystaceae</taxon>
        <taxon>Nannocystis</taxon>
    </lineage>
</organism>
<protein>
    <submittedName>
        <fullName evidence="4">Histone H1-like repetitive region-containing protein</fullName>
    </submittedName>
</protein>